<dbReference type="SUPFAM" id="SSF54862">
    <property type="entry name" value="4Fe-4S ferredoxins"/>
    <property type="match status" value="1"/>
</dbReference>
<dbReference type="PANTHER" id="PTHR10849:SF35">
    <property type="entry name" value="FORMATE HYDROGENLYASE SUBUNIT 6-RELATED"/>
    <property type="match status" value="1"/>
</dbReference>
<sequence>MSILSKLKETAICLNAGRVTMPYPFESKPVPERFRGRPIWDHVKCIGCAGCANNCPSREILINDICQEIRILHYLGRRCTYCGRCADVCPEDAITMSHEFENGTNKITDLQQRLELFMSTCQRCGRCFKGQSPLEALKMKGYRADDLANDRWVFKSTAYLPGQPILEDLTIELEG</sequence>
<dbReference type="Gene3D" id="3.30.70.3270">
    <property type="match status" value="1"/>
</dbReference>
<evidence type="ECO:0000259" key="6">
    <source>
        <dbReference type="PROSITE" id="PS51379"/>
    </source>
</evidence>
<keyword evidence="9" id="KW-1185">Reference proteome</keyword>
<keyword evidence="2" id="KW-0479">Metal-binding</keyword>
<dbReference type="Proteomes" id="UP000006732">
    <property type="component" value="Chromosome"/>
</dbReference>
<dbReference type="EMBL" id="CP000482">
    <property type="protein sequence ID" value="ABL00392.1"/>
    <property type="molecule type" value="Genomic_DNA"/>
</dbReference>
<evidence type="ECO:0000256" key="5">
    <source>
        <dbReference type="ARBA" id="ARBA00023014"/>
    </source>
</evidence>
<keyword evidence="5" id="KW-0411">Iron-sulfur</keyword>
<feature type="domain" description="4Fe-4S ferredoxin-type" evidence="6">
    <location>
        <begin position="112"/>
        <end position="142"/>
    </location>
</feature>
<evidence type="ECO:0000313" key="9">
    <source>
        <dbReference type="Proteomes" id="UP000006732"/>
    </source>
</evidence>
<dbReference type="KEGG" id="ppd:Ppro_2784"/>
<dbReference type="GO" id="GO:0046872">
    <property type="term" value="F:metal ion binding"/>
    <property type="evidence" value="ECO:0007669"/>
    <property type="project" value="UniProtKB-KW"/>
</dbReference>
<dbReference type="GO" id="GO:0016020">
    <property type="term" value="C:membrane"/>
    <property type="evidence" value="ECO:0007669"/>
    <property type="project" value="InterPro"/>
</dbReference>
<dbReference type="AlphaFoldDB" id="A1ASR3"/>
<dbReference type="GO" id="GO:0051539">
    <property type="term" value="F:4 iron, 4 sulfur cluster binding"/>
    <property type="evidence" value="ECO:0007669"/>
    <property type="project" value="UniProtKB-KW"/>
</dbReference>
<evidence type="ECO:0000256" key="2">
    <source>
        <dbReference type="ARBA" id="ARBA00022723"/>
    </source>
</evidence>
<accession>A1ASR3</accession>
<dbReference type="InterPro" id="IPR017900">
    <property type="entry name" value="4Fe4S_Fe_S_CS"/>
</dbReference>
<feature type="domain" description="4Fe-4S ferredoxin-type" evidence="6">
    <location>
        <begin position="36"/>
        <end position="65"/>
    </location>
</feature>
<dbReference type="STRING" id="338966.Ppro_2784"/>
<protein>
    <submittedName>
        <fullName evidence="7">4Fe-4S ferredoxin, iron-sulfur binding domain protein</fullName>
    </submittedName>
</protein>
<organism evidence="7 9">
    <name type="scientific">Pelobacter propionicus (strain DSM 2379 / NBRC 103807 / OttBd1)</name>
    <dbReference type="NCBI Taxonomy" id="338966"/>
    <lineage>
        <taxon>Bacteria</taxon>
        <taxon>Pseudomonadati</taxon>
        <taxon>Thermodesulfobacteriota</taxon>
        <taxon>Desulfuromonadia</taxon>
        <taxon>Desulfuromonadales</taxon>
        <taxon>Desulfuromonadaceae</taxon>
        <taxon>Pelobacter</taxon>
    </lineage>
</organism>
<gene>
    <name evidence="7" type="ordered locus">Ppro_2784</name>
    <name evidence="8" type="ordered locus">Ppro_2792</name>
</gene>
<dbReference type="PROSITE" id="PS00198">
    <property type="entry name" value="4FE4S_FER_1"/>
    <property type="match status" value="2"/>
</dbReference>
<evidence type="ECO:0000256" key="1">
    <source>
        <dbReference type="ARBA" id="ARBA00022485"/>
    </source>
</evidence>
<dbReference type="eggNOG" id="COG1143">
    <property type="taxonomic scope" value="Bacteria"/>
</dbReference>
<keyword evidence="4" id="KW-0408">Iron</keyword>
<dbReference type="InterPro" id="IPR010226">
    <property type="entry name" value="NADH_quinone_OxRdtase_chainI"/>
</dbReference>
<dbReference type="Pfam" id="PF12838">
    <property type="entry name" value="Fer4_7"/>
    <property type="match status" value="1"/>
</dbReference>
<dbReference type="PANTHER" id="PTHR10849">
    <property type="entry name" value="NADH DEHYDROGENASE UBIQUINONE IRON-SULFUR PROTEIN 8, MITOCHONDRIAL"/>
    <property type="match status" value="1"/>
</dbReference>
<keyword evidence="1" id="KW-0004">4Fe-4S</keyword>
<dbReference type="OrthoDB" id="9808559at2"/>
<evidence type="ECO:0000313" key="7">
    <source>
        <dbReference type="EMBL" id="ABL00384.1"/>
    </source>
</evidence>
<name>A1ASR3_PELPD</name>
<dbReference type="KEGG" id="ppd:Ppro_2792"/>
<dbReference type="GO" id="GO:0009060">
    <property type="term" value="P:aerobic respiration"/>
    <property type="evidence" value="ECO:0007669"/>
    <property type="project" value="TreeGrafter"/>
</dbReference>
<feature type="domain" description="4Fe-4S ferredoxin-type" evidence="6">
    <location>
        <begin position="69"/>
        <end position="99"/>
    </location>
</feature>
<evidence type="ECO:0000313" key="8">
    <source>
        <dbReference type="EMBL" id="ABL00392.1"/>
    </source>
</evidence>
<reference evidence="7 9" key="1">
    <citation type="submission" date="2006-10" db="EMBL/GenBank/DDBJ databases">
        <title>Complete sequence of chromosome of Pelobacter propionicus DSM 2379.</title>
        <authorList>
            <consortium name="US DOE Joint Genome Institute"/>
            <person name="Copeland A."/>
            <person name="Lucas S."/>
            <person name="Lapidus A."/>
            <person name="Barry K."/>
            <person name="Detter J.C."/>
            <person name="Glavina del Rio T."/>
            <person name="Hammon N."/>
            <person name="Israni S."/>
            <person name="Dalin E."/>
            <person name="Tice H."/>
            <person name="Pitluck S."/>
            <person name="Saunders E."/>
            <person name="Brettin T."/>
            <person name="Bruce D."/>
            <person name="Han C."/>
            <person name="Tapia R."/>
            <person name="Schmutz J."/>
            <person name="Larimer F."/>
            <person name="Land M."/>
            <person name="Hauser L."/>
            <person name="Kyrpides N."/>
            <person name="Kim E."/>
            <person name="Lovley D."/>
            <person name="Richardson P."/>
        </authorList>
    </citation>
    <scope>NUCLEOTIDE SEQUENCE [LARGE SCALE GENOMIC DNA]</scope>
    <source>
        <strain evidence="7">DSM 2379</strain>
        <strain evidence="9">DSM 2379 / NBRC 103807 / OttBd1</strain>
    </source>
</reference>
<dbReference type="HOGENOM" id="CLU_067218_3_1_7"/>
<dbReference type="GO" id="GO:0003954">
    <property type="term" value="F:NADH dehydrogenase activity"/>
    <property type="evidence" value="ECO:0007669"/>
    <property type="project" value="TreeGrafter"/>
</dbReference>
<dbReference type="InterPro" id="IPR017896">
    <property type="entry name" value="4Fe4S_Fe-S-bd"/>
</dbReference>
<evidence type="ECO:0000256" key="3">
    <source>
        <dbReference type="ARBA" id="ARBA00022737"/>
    </source>
</evidence>
<evidence type="ECO:0000256" key="4">
    <source>
        <dbReference type="ARBA" id="ARBA00023004"/>
    </source>
</evidence>
<keyword evidence="3" id="KW-0677">Repeat</keyword>
<dbReference type="EMBL" id="CP000482">
    <property type="protein sequence ID" value="ABL00384.1"/>
    <property type="molecule type" value="Genomic_DNA"/>
</dbReference>
<dbReference type="RefSeq" id="WP_011736633.1">
    <property type="nucleotide sequence ID" value="NC_008609.1"/>
</dbReference>
<dbReference type="PROSITE" id="PS51379">
    <property type="entry name" value="4FE4S_FER_2"/>
    <property type="match status" value="3"/>
</dbReference>
<proteinExistence type="predicted"/>